<keyword evidence="1" id="KW-0812">Transmembrane</keyword>
<dbReference type="EMBL" id="ML220125">
    <property type="protein sequence ID" value="TGZ80427.1"/>
    <property type="molecule type" value="Genomic_DNA"/>
</dbReference>
<dbReference type="InParanoid" id="A0A4S2MV82"/>
<feature type="chain" id="PRO_5020888160" evidence="2">
    <location>
        <begin position="16"/>
        <end position="117"/>
    </location>
</feature>
<organism evidence="3 4">
    <name type="scientific">Ascodesmis nigricans</name>
    <dbReference type="NCBI Taxonomy" id="341454"/>
    <lineage>
        <taxon>Eukaryota</taxon>
        <taxon>Fungi</taxon>
        <taxon>Dikarya</taxon>
        <taxon>Ascomycota</taxon>
        <taxon>Pezizomycotina</taxon>
        <taxon>Pezizomycetes</taxon>
        <taxon>Pezizales</taxon>
        <taxon>Ascodesmidaceae</taxon>
        <taxon>Ascodesmis</taxon>
    </lineage>
</organism>
<reference evidence="3 4" key="1">
    <citation type="submission" date="2019-04" db="EMBL/GenBank/DDBJ databases">
        <title>Comparative genomics and transcriptomics to analyze fruiting body development in filamentous ascomycetes.</title>
        <authorList>
            <consortium name="DOE Joint Genome Institute"/>
            <person name="Lutkenhaus R."/>
            <person name="Traeger S."/>
            <person name="Breuer J."/>
            <person name="Kuo A."/>
            <person name="Lipzen A."/>
            <person name="Pangilinan J."/>
            <person name="Dilworth D."/>
            <person name="Sandor L."/>
            <person name="Poggeler S."/>
            <person name="Barry K."/>
            <person name="Grigoriev I.V."/>
            <person name="Nowrousian M."/>
        </authorList>
    </citation>
    <scope>NUCLEOTIDE SEQUENCE [LARGE SCALE GENOMIC DNA]</scope>
    <source>
        <strain evidence="3 4">CBS 389.68</strain>
    </source>
</reference>
<protein>
    <submittedName>
        <fullName evidence="3">Uncharacterized protein</fullName>
    </submittedName>
</protein>
<feature type="transmembrane region" description="Helical" evidence="1">
    <location>
        <begin position="45"/>
        <end position="71"/>
    </location>
</feature>
<accession>A0A4S2MV82</accession>
<sequence length="117" mass="13214">MSSWLFCFVFRLANAAKVFPASPSLLMSYHIPQFRLHQLVRHSSLISSLVMFVVYGSGVSFFLLDCVWIIFSFGFLSVCTPPVSSSTADPILVLLLFFYYFMRPFDKDGLASYSLSA</sequence>
<keyword evidence="1" id="KW-1133">Transmembrane helix</keyword>
<keyword evidence="1" id="KW-0472">Membrane</keyword>
<feature type="signal peptide" evidence="2">
    <location>
        <begin position="1"/>
        <end position="15"/>
    </location>
</feature>
<name>A0A4S2MV82_9PEZI</name>
<evidence type="ECO:0000313" key="4">
    <source>
        <dbReference type="Proteomes" id="UP000298138"/>
    </source>
</evidence>
<proteinExistence type="predicted"/>
<gene>
    <name evidence="3" type="ORF">EX30DRAFT_60052</name>
</gene>
<evidence type="ECO:0000256" key="2">
    <source>
        <dbReference type="SAM" id="SignalP"/>
    </source>
</evidence>
<dbReference type="Proteomes" id="UP000298138">
    <property type="component" value="Unassembled WGS sequence"/>
</dbReference>
<evidence type="ECO:0000313" key="3">
    <source>
        <dbReference type="EMBL" id="TGZ80427.1"/>
    </source>
</evidence>
<dbReference type="AlphaFoldDB" id="A0A4S2MV82"/>
<keyword evidence="4" id="KW-1185">Reference proteome</keyword>
<evidence type="ECO:0000256" key="1">
    <source>
        <dbReference type="SAM" id="Phobius"/>
    </source>
</evidence>
<feature type="transmembrane region" description="Helical" evidence="1">
    <location>
        <begin position="83"/>
        <end position="102"/>
    </location>
</feature>
<keyword evidence="2" id="KW-0732">Signal</keyword>